<evidence type="ECO:0000256" key="4">
    <source>
        <dbReference type="SAM" id="MobiDB-lite"/>
    </source>
</evidence>
<dbReference type="Proteomes" id="UP001054902">
    <property type="component" value="Unassembled WGS sequence"/>
</dbReference>
<dbReference type="PANTHER" id="PTHR46332">
    <property type="entry name" value="ASPARTATE BETA-HYDROXYLASE DOMAIN-CONTAINING PROTEIN 2"/>
    <property type="match status" value="1"/>
</dbReference>
<evidence type="ECO:0000256" key="3">
    <source>
        <dbReference type="ARBA" id="ARBA00023002"/>
    </source>
</evidence>
<dbReference type="Pfam" id="PF05118">
    <property type="entry name" value="Asp_Arg_Hydrox"/>
    <property type="match status" value="1"/>
</dbReference>
<evidence type="ECO:0000259" key="6">
    <source>
        <dbReference type="Pfam" id="PF05118"/>
    </source>
</evidence>
<feature type="signal peptide" evidence="5">
    <location>
        <begin position="1"/>
        <end position="21"/>
    </location>
</feature>
<organism evidence="7 8">
    <name type="scientific">Chaetoceros tenuissimus</name>
    <dbReference type="NCBI Taxonomy" id="426638"/>
    <lineage>
        <taxon>Eukaryota</taxon>
        <taxon>Sar</taxon>
        <taxon>Stramenopiles</taxon>
        <taxon>Ochrophyta</taxon>
        <taxon>Bacillariophyta</taxon>
        <taxon>Coscinodiscophyceae</taxon>
        <taxon>Chaetocerotophycidae</taxon>
        <taxon>Chaetocerotales</taxon>
        <taxon>Chaetocerotaceae</taxon>
        <taxon>Chaetoceros</taxon>
    </lineage>
</organism>
<keyword evidence="8" id="KW-1185">Reference proteome</keyword>
<evidence type="ECO:0000313" key="8">
    <source>
        <dbReference type="Proteomes" id="UP001054902"/>
    </source>
</evidence>
<dbReference type="EMBL" id="BLLK01000056">
    <property type="protein sequence ID" value="GFH56818.1"/>
    <property type="molecule type" value="Genomic_DNA"/>
</dbReference>
<sequence length="386" mass="43583">MKIHIAGFLLLNCITGSSVSAFSTSSSYRTPRVRDTFPSTTRSESTAIHSSTSTLPDFRDTTTLPKEIPAPQIRTFAHQVEQALLAKFPEEEIQNVITSWRLLDQDYQHREYFGDTKADPLISNQYQFAHSYVPGLSVKPFWDIDNISWAKKLQQNYKQILKEFTSVIDNKEKLAAGNNVWAGALTEEAGGYGKGWSTLVLKDRGIWDETNCNLFPKTAKLIQKSGVPATEVFFASMKPHSEIKLHSDFTNFVLTSHLALQIPQNGENKCRLTIGDEVRQWKNGEVMVFDTSLMHDAINETDETRYILMFRIWHPDLTEVERDALQLIYDCLSVPELLDENEAVRLDAEQQMQVLKQFPLLKTGGGSGFGGAKKSTASKKKKKGKK</sequence>
<dbReference type="PANTHER" id="PTHR46332:SF5">
    <property type="entry name" value="ASPARTATE BETA-HYDROXYLASE DOMAIN CONTAINING 2"/>
    <property type="match status" value="1"/>
</dbReference>
<feature type="compositionally biased region" description="Polar residues" evidence="4">
    <location>
        <begin position="37"/>
        <end position="55"/>
    </location>
</feature>
<gene>
    <name evidence="7" type="ORF">CTEN210_13294</name>
</gene>
<proteinExistence type="inferred from homology"/>
<feature type="region of interest" description="Disordered" evidence="4">
    <location>
        <begin position="363"/>
        <end position="386"/>
    </location>
</feature>
<protein>
    <recommendedName>
        <fullName evidence="6">Aspartyl/asparaginy/proline hydroxylase domain-containing protein</fullName>
    </recommendedName>
</protein>
<accession>A0AAD3D341</accession>
<comment type="caution">
    <text evidence="7">The sequence shown here is derived from an EMBL/GenBank/DDBJ whole genome shotgun (WGS) entry which is preliminary data.</text>
</comment>
<dbReference type="InterPro" id="IPR027443">
    <property type="entry name" value="IPNS-like_sf"/>
</dbReference>
<dbReference type="InterPro" id="IPR007803">
    <property type="entry name" value="Asp/Arg/Pro-Hydrxlase"/>
</dbReference>
<evidence type="ECO:0000256" key="1">
    <source>
        <dbReference type="ARBA" id="ARBA00007730"/>
    </source>
</evidence>
<reference evidence="7 8" key="1">
    <citation type="journal article" date="2021" name="Sci. Rep.">
        <title>The genome of the diatom Chaetoceros tenuissimus carries an ancient integrated fragment of an extant virus.</title>
        <authorList>
            <person name="Hongo Y."/>
            <person name="Kimura K."/>
            <person name="Takaki Y."/>
            <person name="Yoshida Y."/>
            <person name="Baba S."/>
            <person name="Kobayashi G."/>
            <person name="Nagasaki K."/>
            <person name="Hano T."/>
            <person name="Tomaru Y."/>
        </authorList>
    </citation>
    <scope>NUCLEOTIDE SEQUENCE [LARGE SCALE GENOMIC DNA]</scope>
    <source>
        <strain evidence="7 8">NIES-3715</strain>
    </source>
</reference>
<dbReference type="SUPFAM" id="SSF51197">
    <property type="entry name" value="Clavaminate synthase-like"/>
    <property type="match status" value="1"/>
</dbReference>
<evidence type="ECO:0000256" key="2">
    <source>
        <dbReference type="ARBA" id="ARBA00022964"/>
    </source>
</evidence>
<comment type="similarity">
    <text evidence="1">Belongs to the aspartyl/asparaginyl beta-hydroxylase family.</text>
</comment>
<keyword evidence="3" id="KW-0560">Oxidoreductase</keyword>
<dbReference type="AlphaFoldDB" id="A0AAD3D341"/>
<evidence type="ECO:0000313" key="7">
    <source>
        <dbReference type="EMBL" id="GFH56818.1"/>
    </source>
</evidence>
<keyword evidence="5" id="KW-0732">Signal</keyword>
<feature type="domain" description="Aspartyl/asparaginy/proline hydroxylase" evidence="6">
    <location>
        <begin position="154"/>
        <end position="315"/>
    </location>
</feature>
<name>A0AAD3D341_9STRA</name>
<dbReference type="GO" id="GO:0016020">
    <property type="term" value="C:membrane"/>
    <property type="evidence" value="ECO:0007669"/>
    <property type="project" value="TreeGrafter"/>
</dbReference>
<dbReference type="Gene3D" id="2.60.120.330">
    <property type="entry name" value="B-lactam Antibiotic, Isopenicillin N Synthase, Chain"/>
    <property type="match status" value="1"/>
</dbReference>
<evidence type="ECO:0000256" key="5">
    <source>
        <dbReference type="SAM" id="SignalP"/>
    </source>
</evidence>
<dbReference type="InterPro" id="IPR051821">
    <property type="entry name" value="Asp/Asn_beta-hydroxylase"/>
</dbReference>
<feature type="compositionally biased region" description="Basic residues" evidence="4">
    <location>
        <begin position="376"/>
        <end position="386"/>
    </location>
</feature>
<dbReference type="GO" id="GO:0051213">
    <property type="term" value="F:dioxygenase activity"/>
    <property type="evidence" value="ECO:0007669"/>
    <property type="project" value="UniProtKB-KW"/>
</dbReference>
<keyword evidence="2" id="KW-0223">Dioxygenase</keyword>
<feature type="region of interest" description="Disordered" evidence="4">
    <location>
        <begin position="32"/>
        <end position="61"/>
    </location>
</feature>
<feature type="chain" id="PRO_5042070913" description="Aspartyl/asparaginy/proline hydroxylase domain-containing protein" evidence="5">
    <location>
        <begin position="22"/>
        <end position="386"/>
    </location>
</feature>